<dbReference type="Pfam" id="PF05013">
    <property type="entry name" value="FGase"/>
    <property type="match status" value="1"/>
</dbReference>
<gene>
    <name evidence="1" type="ORF">GA0061102_10796</name>
</gene>
<dbReference type="SUPFAM" id="SSF53187">
    <property type="entry name" value="Zn-dependent exopeptidases"/>
    <property type="match status" value="1"/>
</dbReference>
<keyword evidence="1" id="KW-0378">Hydrolase</keyword>
<accession>A0A1C3XC59</accession>
<reference evidence="2" key="1">
    <citation type="submission" date="2016-08" db="EMBL/GenBank/DDBJ databases">
        <authorList>
            <person name="Varghese N."/>
            <person name="Submissions Spin"/>
        </authorList>
    </citation>
    <scope>NUCLEOTIDE SEQUENCE [LARGE SCALE GENOMIC DNA]</scope>
    <source>
        <strain evidence="2">HAMBI 2971</strain>
    </source>
</reference>
<proteinExistence type="predicted"/>
<dbReference type="OrthoDB" id="9785840at2"/>
<dbReference type="Proteomes" id="UP000199435">
    <property type="component" value="Unassembled WGS sequence"/>
</dbReference>
<evidence type="ECO:0000313" key="1">
    <source>
        <dbReference type="EMBL" id="SCB49838.1"/>
    </source>
</evidence>
<protein>
    <submittedName>
        <fullName evidence="1">N-formylglutamate amidohydrolase</fullName>
    </submittedName>
</protein>
<organism evidence="1 2">
    <name type="scientific">Rhizobium miluonense</name>
    <dbReference type="NCBI Taxonomy" id="411945"/>
    <lineage>
        <taxon>Bacteria</taxon>
        <taxon>Pseudomonadati</taxon>
        <taxon>Pseudomonadota</taxon>
        <taxon>Alphaproteobacteria</taxon>
        <taxon>Hyphomicrobiales</taxon>
        <taxon>Rhizobiaceae</taxon>
        <taxon>Rhizobium/Agrobacterium group</taxon>
        <taxon>Rhizobium</taxon>
    </lineage>
</organism>
<dbReference type="InterPro" id="IPR007709">
    <property type="entry name" value="N-FG_amidohydro"/>
</dbReference>
<dbReference type="RefSeq" id="WP_092856574.1">
    <property type="nucleotide sequence ID" value="NZ_FMAH01000079.1"/>
</dbReference>
<dbReference type="GO" id="GO:0016787">
    <property type="term" value="F:hydrolase activity"/>
    <property type="evidence" value="ECO:0007669"/>
    <property type="project" value="UniProtKB-KW"/>
</dbReference>
<keyword evidence="2" id="KW-1185">Reference proteome</keyword>
<sequence>MPQSLTILPVHSDALWTIERGASPIVATAVHDGHAVRKELEGLYALSSNERLREEDPFTGFMCRDVPNRIVFHRSRFEVDINRSRDGAIYFTPEQAWGLKVWKDGLSSDDAKTSLRTHDDYYEVLLAFLKGIERWHGRFVVLDIHSYNHRRAGPGTAPTAQAKAPHINIGTSSIDRARWSYVLDVLKSHFRSFEIDGCRLDVRENIAFQGKGEQTRFIHEHFPRTGCAIAIEFKKFFMDEWTGEPDLEVLEKLRGIIASTVPLLEKALESRR</sequence>
<name>A0A1C3XC59_9HYPH</name>
<dbReference type="AlphaFoldDB" id="A0A1C3XC59"/>
<evidence type="ECO:0000313" key="2">
    <source>
        <dbReference type="Proteomes" id="UP000199435"/>
    </source>
</evidence>
<dbReference type="STRING" id="411945.GA0061102_10796"/>
<dbReference type="Gene3D" id="3.40.630.40">
    <property type="entry name" value="Zn-dependent exopeptidases"/>
    <property type="match status" value="1"/>
</dbReference>
<dbReference type="EMBL" id="FMAH01000079">
    <property type="protein sequence ID" value="SCB49838.1"/>
    <property type="molecule type" value="Genomic_DNA"/>
</dbReference>